<dbReference type="GO" id="GO:0005886">
    <property type="term" value="C:plasma membrane"/>
    <property type="evidence" value="ECO:0007669"/>
    <property type="project" value="UniProtKB-SubCell"/>
</dbReference>
<dbReference type="OrthoDB" id="438641at2759"/>
<evidence type="ECO:0000256" key="1">
    <source>
        <dbReference type="ARBA" id="ARBA00004651"/>
    </source>
</evidence>
<dbReference type="InterPro" id="IPR004869">
    <property type="entry name" value="MMPL_dom"/>
</dbReference>
<protein>
    <submittedName>
        <fullName evidence="9">MmpL efflux pump, putative</fullName>
    </submittedName>
</protein>
<evidence type="ECO:0000313" key="9">
    <source>
        <dbReference type="EMBL" id="ELP88945.1"/>
    </source>
</evidence>
<dbReference type="OMA" id="ANTHGLY"/>
<name>A0A0A1U445_ENTIV</name>
<gene>
    <name evidence="9" type="ORF">EIN_490540</name>
</gene>
<feature type="non-terminal residue" evidence="9">
    <location>
        <position position="1"/>
    </location>
</feature>
<organism evidence="9 10">
    <name type="scientific">Entamoeba invadens IP1</name>
    <dbReference type="NCBI Taxonomy" id="370355"/>
    <lineage>
        <taxon>Eukaryota</taxon>
        <taxon>Amoebozoa</taxon>
        <taxon>Evosea</taxon>
        <taxon>Archamoebae</taxon>
        <taxon>Mastigamoebida</taxon>
        <taxon>Entamoebidae</taxon>
        <taxon>Entamoeba</taxon>
    </lineage>
</organism>
<keyword evidence="4 7" id="KW-0812">Transmembrane</keyword>
<evidence type="ECO:0000256" key="4">
    <source>
        <dbReference type="ARBA" id="ARBA00022692"/>
    </source>
</evidence>
<feature type="transmembrane region" description="Helical" evidence="7">
    <location>
        <begin position="79"/>
        <end position="103"/>
    </location>
</feature>
<dbReference type="VEuPathDB" id="AmoebaDB:EIN_490540"/>
<evidence type="ECO:0000256" key="6">
    <source>
        <dbReference type="ARBA" id="ARBA00023136"/>
    </source>
</evidence>
<feature type="transmembrane region" description="Helical" evidence="7">
    <location>
        <begin position="38"/>
        <end position="59"/>
    </location>
</feature>
<dbReference type="PANTHER" id="PTHR33406">
    <property type="entry name" value="MEMBRANE PROTEIN MJ1562-RELATED"/>
    <property type="match status" value="1"/>
</dbReference>
<feature type="transmembrane region" description="Helical" evidence="7">
    <location>
        <begin position="14"/>
        <end position="31"/>
    </location>
</feature>
<evidence type="ECO:0000256" key="7">
    <source>
        <dbReference type="SAM" id="Phobius"/>
    </source>
</evidence>
<keyword evidence="5 7" id="KW-1133">Transmembrane helix</keyword>
<feature type="domain" description="Membrane transport protein MMPL" evidence="8">
    <location>
        <begin position="18"/>
        <end position="189"/>
    </location>
</feature>
<dbReference type="Pfam" id="PF03176">
    <property type="entry name" value="MMPL"/>
    <property type="match status" value="1"/>
</dbReference>
<evidence type="ECO:0000256" key="2">
    <source>
        <dbReference type="ARBA" id="ARBA00010157"/>
    </source>
</evidence>
<dbReference type="GeneID" id="14887975"/>
<proteinExistence type="inferred from homology"/>
<comment type="similarity">
    <text evidence="2">Belongs to the resistance-nodulation-cell division (RND) (TC 2.A.6) family. MmpL subfamily.</text>
</comment>
<dbReference type="AlphaFoldDB" id="A0A0A1U445"/>
<dbReference type="InterPro" id="IPR050545">
    <property type="entry name" value="Mycobact_MmpL"/>
</dbReference>
<dbReference type="RefSeq" id="XP_004255716.1">
    <property type="nucleotide sequence ID" value="XM_004255668.1"/>
</dbReference>
<keyword evidence="3" id="KW-1003">Cell membrane</keyword>
<evidence type="ECO:0000256" key="5">
    <source>
        <dbReference type="ARBA" id="ARBA00022989"/>
    </source>
</evidence>
<dbReference type="Proteomes" id="UP000014680">
    <property type="component" value="Unassembled WGS sequence"/>
</dbReference>
<evidence type="ECO:0000313" key="10">
    <source>
        <dbReference type="Proteomes" id="UP000014680"/>
    </source>
</evidence>
<feature type="transmembrane region" description="Helical" evidence="7">
    <location>
        <begin position="153"/>
        <end position="180"/>
    </location>
</feature>
<comment type="subcellular location">
    <subcellularLocation>
        <location evidence="1">Cell membrane</location>
        <topology evidence="1">Multi-pass membrane protein</topology>
    </subcellularLocation>
</comment>
<evidence type="ECO:0000256" key="3">
    <source>
        <dbReference type="ARBA" id="ARBA00022475"/>
    </source>
</evidence>
<dbReference type="PANTHER" id="PTHR33406:SF6">
    <property type="entry name" value="MEMBRANE PROTEIN YDGH-RELATED"/>
    <property type="match status" value="1"/>
</dbReference>
<dbReference type="EMBL" id="KB206684">
    <property type="protein sequence ID" value="ELP88945.1"/>
    <property type="molecule type" value="Genomic_DNA"/>
</dbReference>
<dbReference type="KEGG" id="eiv:EIN_490540"/>
<keyword evidence="10" id="KW-1185">Reference proteome</keyword>
<accession>A0A0A1U445</accession>
<dbReference type="SUPFAM" id="SSF82866">
    <property type="entry name" value="Multidrug efflux transporter AcrB transmembrane domain"/>
    <property type="match status" value="1"/>
</dbReference>
<feature type="transmembrane region" description="Helical" evidence="7">
    <location>
        <begin position="124"/>
        <end position="147"/>
    </location>
</feature>
<sequence length="212" mass="24121">ISDSVVTSYKYFPVMYPVLFTIVLLITAISFQSIIVPFRVVFSTVSTVLWIYGLASFVFCNDYFDFIDIMANTSGLYWSVPLFTLPIIMGLSSDYDVFLFSRIMEMRRKGYSNTLSMIIGVEKGGYLISYAGIIMAVAFSGLFLSSVLMMNQFAFILMFAVLLDTFVIRALILPAVVTLLGELNWFPRKYETVCETYEEYITTLKNEICDDV</sequence>
<keyword evidence="6 7" id="KW-0472">Membrane</keyword>
<dbReference type="Gene3D" id="1.20.1640.10">
    <property type="entry name" value="Multidrug efflux transporter AcrB transmembrane domain"/>
    <property type="match status" value="1"/>
</dbReference>
<reference evidence="9 10" key="1">
    <citation type="submission" date="2012-10" db="EMBL/GenBank/DDBJ databases">
        <authorList>
            <person name="Zafar N."/>
            <person name="Inman J."/>
            <person name="Hall N."/>
            <person name="Lorenzi H."/>
            <person name="Caler E."/>
        </authorList>
    </citation>
    <scope>NUCLEOTIDE SEQUENCE [LARGE SCALE GENOMIC DNA]</scope>
    <source>
        <strain evidence="9 10">IP1</strain>
    </source>
</reference>
<evidence type="ECO:0000259" key="8">
    <source>
        <dbReference type="Pfam" id="PF03176"/>
    </source>
</evidence>